<feature type="region of interest" description="Disordered" evidence="7">
    <location>
        <begin position="1"/>
        <end position="21"/>
    </location>
</feature>
<dbReference type="PANTHER" id="PTHR35129:SF5">
    <property type="entry name" value="GUANINE NUCLEOTIDE-BINDING PROTEIN SUBUNIT GAMMA 2"/>
    <property type="match status" value="1"/>
</dbReference>
<evidence type="ECO:0000259" key="8">
    <source>
        <dbReference type="SMART" id="SM01224"/>
    </source>
</evidence>
<keyword evidence="3 6" id="KW-0175">Coiled coil</keyword>
<evidence type="ECO:0000256" key="3">
    <source>
        <dbReference type="ARBA" id="ARBA00023054"/>
    </source>
</evidence>
<feature type="domain" description="G protein gamma" evidence="8">
    <location>
        <begin position="37"/>
        <end position="109"/>
    </location>
</feature>
<evidence type="ECO:0000256" key="5">
    <source>
        <dbReference type="ARBA" id="ARBA00023224"/>
    </source>
</evidence>
<dbReference type="EMBL" id="JBBWWQ010000002">
    <property type="protein sequence ID" value="KAK8954155.1"/>
    <property type="molecule type" value="Genomic_DNA"/>
</dbReference>
<comment type="subcellular location">
    <subcellularLocation>
        <location evidence="1">Cell membrane</location>
    </subcellularLocation>
</comment>
<evidence type="ECO:0000313" key="9">
    <source>
        <dbReference type="EMBL" id="KAK8954155.1"/>
    </source>
</evidence>
<evidence type="ECO:0000256" key="2">
    <source>
        <dbReference type="ARBA" id="ARBA00022475"/>
    </source>
</evidence>
<dbReference type="Proteomes" id="UP001418222">
    <property type="component" value="Unassembled WGS sequence"/>
</dbReference>
<gene>
    <name evidence="9" type="ORF">KSP39_PZI001727</name>
</gene>
<evidence type="ECO:0000256" key="7">
    <source>
        <dbReference type="SAM" id="MobiDB-lite"/>
    </source>
</evidence>
<keyword evidence="4" id="KW-0472">Membrane</keyword>
<keyword evidence="10" id="KW-1185">Reference proteome</keyword>
<comment type="caution">
    <text evidence="9">The sequence shown here is derived from an EMBL/GenBank/DDBJ whole genome shotgun (WGS) entry which is preliminary data.</text>
</comment>
<evidence type="ECO:0000313" key="10">
    <source>
        <dbReference type="Proteomes" id="UP001418222"/>
    </source>
</evidence>
<accession>A0AAP0BXU2</accession>
<protein>
    <recommendedName>
        <fullName evidence="8">G protein gamma domain-containing protein</fullName>
    </recommendedName>
</protein>
<dbReference type="InterPro" id="IPR015898">
    <property type="entry name" value="G-protein_gamma-like_dom"/>
</dbReference>
<sequence length="117" mass="13212">MIAEAAPSPEENGWRSSAPEEAQLPMAGNFLGRHRLSAAISRIEQEIRSLEEELEELDAMEPCSAACKDVLSSMIGIPDALLPIMDGPENSLWERWFQPVRSSRSRTWWSHRSTDLF</sequence>
<dbReference type="GO" id="GO:0005886">
    <property type="term" value="C:plasma membrane"/>
    <property type="evidence" value="ECO:0007669"/>
    <property type="project" value="UniProtKB-SubCell"/>
</dbReference>
<reference evidence="9 10" key="1">
    <citation type="journal article" date="2022" name="Nat. Plants">
        <title>Genomes of leafy and leafless Platanthera orchids illuminate the evolution of mycoheterotrophy.</title>
        <authorList>
            <person name="Li M.H."/>
            <person name="Liu K.W."/>
            <person name="Li Z."/>
            <person name="Lu H.C."/>
            <person name="Ye Q.L."/>
            <person name="Zhang D."/>
            <person name="Wang J.Y."/>
            <person name="Li Y.F."/>
            <person name="Zhong Z.M."/>
            <person name="Liu X."/>
            <person name="Yu X."/>
            <person name="Liu D.K."/>
            <person name="Tu X.D."/>
            <person name="Liu B."/>
            <person name="Hao Y."/>
            <person name="Liao X.Y."/>
            <person name="Jiang Y.T."/>
            <person name="Sun W.H."/>
            <person name="Chen J."/>
            <person name="Chen Y.Q."/>
            <person name="Ai Y."/>
            <person name="Zhai J.W."/>
            <person name="Wu S.S."/>
            <person name="Zhou Z."/>
            <person name="Hsiao Y.Y."/>
            <person name="Wu W.L."/>
            <person name="Chen Y.Y."/>
            <person name="Lin Y.F."/>
            <person name="Hsu J.L."/>
            <person name="Li C.Y."/>
            <person name="Wang Z.W."/>
            <person name="Zhao X."/>
            <person name="Zhong W.Y."/>
            <person name="Ma X.K."/>
            <person name="Ma L."/>
            <person name="Huang J."/>
            <person name="Chen G.Z."/>
            <person name="Huang M.Z."/>
            <person name="Huang L."/>
            <person name="Peng D.H."/>
            <person name="Luo Y.B."/>
            <person name="Zou S.Q."/>
            <person name="Chen S.P."/>
            <person name="Lan S."/>
            <person name="Tsai W.C."/>
            <person name="Van de Peer Y."/>
            <person name="Liu Z.J."/>
        </authorList>
    </citation>
    <scope>NUCLEOTIDE SEQUENCE [LARGE SCALE GENOMIC DNA]</scope>
    <source>
        <strain evidence="9">Lor287</strain>
    </source>
</reference>
<keyword evidence="5" id="KW-0807">Transducer</keyword>
<evidence type="ECO:0000256" key="6">
    <source>
        <dbReference type="SAM" id="Coils"/>
    </source>
</evidence>
<dbReference type="PANTHER" id="PTHR35129">
    <property type="entry name" value="GUANINE NUCLEOTIDE-BINDING PROTEIN SUBUNIT GAMMA 1"/>
    <property type="match status" value="1"/>
</dbReference>
<dbReference type="InterPro" id="IPR045878">
    <property type="entry name" value="GG1/2"/>
</dbReference>
<dbReference type="AlphaFoldDB" id="A0AAP0BXU2"/>
<name>A0AAP0BXU2_9ASPA</name>
<keyword evidence="2" id="KW-1003">Cell membrane</keyword>
<evidence type="ECO:0000256" key="1">
    <source>
        <dbReference type="ARBA" id="ARBA00004236"/>
    </source>
</evidence>
<feature type="coiled-coil region" evidence="6">
    <location>
        <begin position="33"/>
        <end position="60"/>
    </location>
</feature>
<dbReference type="SMART" id="SM01224">
    <property type="entry name" value="G_gamma"/>
    <property type="match status" value="1"/>
</dbReference>
<organism evidence="9 10">
    <name type="scientific">Platanthera zijinensis</name>
    <dbReference type="NCBI Taxonomy" id="2320716"/>
    <lineage>
        <taxon>Eukaryota</taxon>
        <taxon>Viridiplantae</taxon>
        <taxon>Streptophyta</taxon>
        <taxon>Embryophyta</taxon>
        <taxon>Tracheophyta</taxon>
        <taxon>Spermatophyta</taxon>
        <taxon>Magnoliopsida</taxon>
        <taxon>Liliopsida</taxon>
        <taxon>Asparagales</taxon>
        <taxon>Orchidaceae</taxon>
        <taxon>Orchidoideae</taxon>
        <taxon>Orchideae</taxon>
        <taxon>Orchidinae</taxon>
        <taxon>Platanthera</taxon>
    </lineage>
</organism>
<dbReference type="GO" id="GO:0007165">
    <property type="term" value="P:signal transduction"/>
    <property type="evidence" value="ECO:0007669"/>
    <property type="project" value="UniProtKB-KW"/>
</dbReference>
<proteinExistence type="predicted"/>
<evidence type="ECO:0000256" key="4">
    <source>
        <dbReference type="ARBA" id="ARBA00023136"/>
    </source>
</evidence>